<feature type="region of interest" description="Disordered" evidence="1">
    <location>
        <begin position="587"/>
        <end position="606"/>
    </location>
</feature>
<evidence type="ECO:0000256" key="1">
    <source>
        <dbReference type="SAM" id="MobiDB-lite"/>
    </source>
</evidence>
<reference evidence="3 4" key="1">
    <citation type="submission" date="2022-09" db="EMBL/GenBank/DDBJ databases">
        <title>Enrichment on poylsaccharides allowed isolation of novel metabolic and taxonomic groups of Haloarchaea.</title>
        <authorList>
            <person name="Sorokin D.Y."/>
            <person name="Elcheninov A.G."/>
            <person name="Khizhniak T.V."/>
            <person name="Kolganova T.V."/>
            <person name="Kublanov I.V."/>
        </authorList>
    </citation>
    <scope>NUCLEOTIDE SEQUENCE [LARGE SCALE GENOMIC DNA]</scope>
    <source>
        <strain evidence="3 4">AArc-m2/3/4</strain>
    </source>
</reference>
<dbReference type="PANTHER" id="PTHR43284">
    <property type="entry name" value="ASPARAGINE SYNTHETASE (GLUTAMINE-HYDROLYZING)"/>
    <property type="match status" value="1"/>
</dbReference>
<organism evidence="3 4">
    <name type="scientific">Natronoglomus mannanivorans</name>
    <dbReference type="NCBI Taxonomy" id="2979990"/>
    <lineage>
        <taxon>Archaea</taxon>
        <taxon>Methanobacteriati</taxon>
        <taxon>Methanobacteriota</taxon>
        <taxon>Stenosarchaea group</taxon>
        <taxon>Halobacteria</taxon>
        <taxon>Halobacteriales</taxon>
        <taxon>Natrialbaceae</taxon>
        <taxon>Natronoglomus</taxon>
    </lineage>
</organism>
<evidence type="ECO:0000259" key="2">
    <source>
        <dbReference type="Pfam" id="PF00733"/>
    </source>
</evidence>
<keyword evidence="4" id="KW-1185">Reference proteome</keyword>
<name>A0ABT2QGV3_9EURY</name>
<dbReference type="SUPFAM" id="SSF56235">
    <property type="entry name" value="N-terminal nucleophile aminohydrolases (Ntn hydrolases)"/>
    <property type="match status" value="1"/>
</dbReference>
<protein>
    <submittedName>
        <fullName evidence="3">Asparagine synthase-related protein</fullName>
    </submittedName>
</protein>
<dbReference type="InterPro" id="IPR001962">
    <property type="entry name" value="Asn_synthase"/>
</dbReference>
<accession>A0ABT2QGV3</accession>
<dbReference type="Pfam" id="PF00733">
    <property type="entry name" value="Asn_synthase"/>
    <property type="match status" value="1"/>
</dbReference>
<dbReference type="InterPro" id="IPR029055">
    <property type="entry name" value="Ntn_hydrolases_N"/>
</dbReference>
<dbReference type="RefSeq" id="WP_338008373.1">
    <property type="nucleotide sequence ID" value="NZ_JAOPKB010000010.1"/>
</dbReference>
<feature type="domain" description="Asparagine synthetase" evidence="2">
    <location>
        <begin position="224"/>
        <end position="350"/>
    </location>
</feature>
<dbReference type="InterPro" id="IPR014729">
    <property type="entry name" value="Rossmann-like_a/b/a_fold"/>
</dbReference>
<sequence>MPGTTIIESPPDRDVLEPVLESVRFDERYERHDVIDASETLLTHTGYDQYPVDVFEFDDCTAVLEGYLYGTDDVEATVRTATEWLLEDRLERLSEWVGTRDGDFLLTVHDETDGTTWVVNDAFARLPTYRATIGETTVLTRELKVVRKLARALGEGLESDQLALGQMLLFGYPLGTRTLFDGVEQVPPGSLVTVGADETQSLHEFRFDRHANAEQSVEANAHFLRDRFVEACENRAGAGEETVVSLSGGLDSRAVIAGYTHVDEPLVAATSARVDGGNATEVDVARQVAAALDVPWSSYLADRTDRQRERLLDMTQGMNSLSMSLGLDFAEQVAADHPGAVFVTGDGGDKAIPDLTPSTSVESVDELVETIVTGQQVFSLEEVTDLVDVDADALVRSVRDRIASYPEANLEGAHVHFLVRERGINWLNHGEDRTRYHLWSTTPFYSLPFFTAAMSCPPEQKRGTHLYREFLAALSPDVLGVDYVDFGAPIDSLEYRVKRYGYEWLTDHPALKSQVLGLLGRNGGGGSDTHLSRALAEVTHEYESSAELQTEFSRSAVQRITWSNGEYASEHRYLLLTLLSALAHDADSDSDSDSAGVDSPLVNASG</sequence>
<dbReference type="SUPFAM" id="SSF52402">
    <property type="entry name" value="Adenine nucleotide alpha hydrolases-like"/>
    <property type="match status" value="1"/>
</dbReference>
<comment type="caution">
    <text evidence="3">The sequence shown here is derived from an EMBL/GenBank/DDBJ whole genome shotgun (WGS) entry which is preliminary data.</text>
</comment>
<dbReference type="InterPro" id="IPR051786">
    <property type="entry name" value="ASN_synthetase/amidase"/>
</dbReference>
<proteinExistence type="predicted"/>
<dbReference type="EMBL" id="JAOPKB010000010">
    <property type="protein sequence ID" value="MCU4974159.1"/>
    <property type="molecule type" value="Genomic_DNA"/>
</dbReference>
<evidence type="ECO:0000313" key="4">
    <source>
        <dbReference type="Proteomes" id="UP001320972"/>
    </source>
</evidence>
<dbReference type="Proteomes" id="UP001320972">
    <property type="component" value="Unassembled WGS sequence"/>
</dbReference>
<dbReference type="Gene3D" id="3.40.50.620">
    <property type="entry name" value="HUPs"/>
    <property type="match status" value="1"/>
</dbReference>
<evidence type="ECO:0000313" key="3">
    <source>
        <dbReference type="EMBL" id="MCU4974159.1"/>
    </source>
</evidence>
<gene>
    <name evidence="3" type="ORF">OB955_15630</name>
</gene>
<dbReference type="PANTHER" id="PTHR43284:SF1">
    <property type="entry name" value="ASPARAGINE SYNTHETASE"/>
    <property type="match status" value="1"/>
</dbReference>